<organism evidence="8 9">
    <name type="scientific">Odynerus spinipes</name>
    <dbReference type="NCBI Taxonomy" id="1348599"/>
    <lineage>
        <taxon>Eukaryota</taxon>
        <taxon>Metazoa</taxon>
        <taxon>Ecdysozoa</taxon>
        <taxon>Arthropoda</taxon>
        <taxon>Hexapoda</taxon>
        <taxon>Insecta</taxon>
        <taxon>Pterygota</taxon>
        <taxon>Neoptera</taxon>
        <taxon>Endopterygota</taxon>
        <taxon>Hymenoptera</taxon>
        <taxon>Apocrita</taxon>
        <taxon>Aculeata</taxon>
        <taxon>Vespoidea</taxon>
        <taxon>Vespidae</taxon>
        <taxon>Eumeninae</taxon>
        <taxon>Odynerus</taxon>
    </lineage>
</organism>
<dbReference type="InterPro" id="IPR007248">
    <property type="entry name" value="Mpv17_PMP22"/>
</dbReference>
<dbReference type="Proteomes" id="UP001258017">
    <property type="component" value="Unassembled WGS sequence"/>
</dbReference>
<name>A0AAD9RZK9_9HYME</name>
<evidence type="ECO:0000256" key="6">
    <source>
        <dbReference type="ARBA" id="ARBA00049743"/>
    </source>
</evidence>
<evidence type="ECO:0000313" key="9">
    <source>
        <dbReference type="Proteomes" id="UP001258017"/>
    </source>
</evidence>
<keyword evidence="4 7" id="KW-1133">Transmembrane helix</keyword>
<proteinExistence type="inferred from homology"/>
<keyword evidence="5 7" id="KW-0472">Membrane</keyword>
<feature type="transmembrane region" description="Helical" evidence="7">
    <location>
        <begin position="95"/>
        <end position="114"/>
    </location>
</feature>
<dbReference type="GO" id="GO:1901858">
    <property type="term" value="P:regulation of mitochondrial DNA metabolic process"/>
    <property type="evidence" value="ECO:0007669"/>
    <property type="project" value="TreeGrafter"/>
</dbReference>
<evidence type="ECO:0000313" key="8">
    <source>
        <dbReference type="EMBL" id="KAK2588851.1"/>
    </source>
</evidence>
<dbReference type="PANTHER" id="PTHR11266:SF17">
    <property type="entry name" value="PROTEIN MPV17"/>
    <property type="match status" value="1"/>
</dbReference>
<dbReference type="EMBL" id="JAIFRP010000002">
    <property type="protein sequence ID" value="KAK2588851.1"/>
    <property type="molecule type" value="Genomic_DNA"/>
</dbReference>
<evidence type="ECO:0000256" key="3">
    <source>
        <dbReference type="ARBA" id="ARBA00022692"/>
    </source>
</evidence>
<dbReference type="GO" id="GO:0005739">
    <property type="term" value="C:mitochondrion"/>
    <property type="evidence" value="ECO:0007669"/>
    <property type="project" value="TreeGrafter"/>
</dbReference>
<comment type="similarity">
    <text evidence="2 7">Belongs to the peroxisomal membrane protein PXMP2/4 family.</text>
</comment>
<comment type="subcellular location">
    <subcellularLocation>
        <location evidence="1">Membrane</location>
        <topology evidence="1">Multi-pass membrane protein</topology>
    </subcellularLocation>
</comment>
<reference evidence="8" key="1">
    <citation type="submission" date="2021-08" db="EMBL/GenBank/DDBJ databases">
        <authorList>
            <person name="Misof B."/>
            <person name="Oliver O."/>
            <person name="Podsiadlowski L."/>
            <person name="Donath A."/>
            <person name="Peters R."/>
            <person name="Mayer C."/>
            <person name="Rust J."/>
            <person name="Gunkel S."/>
            <person name="Lesny P."/>
            <person name="Martin S."/>
            <person name="Oeyen J.P."/>
            <person name="Petersen M."/>
            <person name="Panagiotis P."/>
            <person name="Wilbrandt J."/>
            <person name="Tanja T."/>
        </authorList>
    </citation>
    <scope>NUCLEOTIDE SEQUENCE</scope>
    <source>
        <strain evidence="8">GBR_01_08_01A</strain>
        <tissue evidence="8">Thorax + abdomen</tissue>
    </source>
</reference>
<keyword evidence="9" id="KW-1185">Reference proteome</keyword>
<accession>A0AAD9RZK9</accession>
<dbReference type="GO" id="GO:0015267">
    <property type="term" value="F:channel activity"/>
    <property type="evidence" value="ECO:0007669"/>
    <property type="project" value="TreeGrafter"/>
</dbReference>
<dbReference type="Pfam" id="PF04117">
    <property type="entry name" value="Mpv17_PMP22"/>
    <property type="match status" value="1"/>
</dbReference>
<evidence type="ECO:0000256" key="5">
    <source>
        <dbReference type="ARBA" id="ARBA00023136"/>
    </source>
</evidence>
<sequence length="189" mass="21708">MRTVIKLYQKLLHKYPVGSQAVQAGVLMALGDQIAQNVVERRKFGNLDFIRTSQFASIGFFIGGPATRTWYGILDKYIGSKGGIVVVKKVLCDQLLFAPTFLSVLLVSIGTLQGNTIDNLKLKLKNDYFEILTNNYKLWPMVQLVNFYFVPLQYQVLVVQSVALLWNTYISYRTNLEMIFKYIRVEDYE</sequence>
<dbReference type="AlphaFoldDB" id="A0AAD9RZK9"/>
<gene>
    <name evidence="8" type="ORF">KPH14_001720</name>
</gene>
<evidence type="ECO:0000256" key="7">
    <source>
        <dbReference type="RuleBase" id="RU363053"/>
    </source>
</evidence>
<keyword evidence="3 7" id="KW-0812">Transmembrane</keyword>
<dbReference type="PANTHER" id="PTHR11266">
    <property type="entry name" value="PEROXISOMAL MEMBRANE PROTEIN 2, PXMP2 MPV17"/>
    <property type="match status" value="1"/>
</dbReference>
<evidence type="ECO:0000256" key="4">
    <source>
        <dbReference type="ARBA" id="ARBA00022989"/>
    </source>
</evidence>
<protein>
    <recommendedName>
        <fullName evidence="6">Mitochondrial inner membrane protein Mpv17</fullName>
    </recommendedName>
</protein>
<feature type="transmembrane region" description="Helical" evidence="7">
    <location>
        <begin position="152"/>
        <end position="172"/>
    </location>
</feature>
<evidence type="ECO:0000256" key="1">
    <source>
        <dbReference type="ARBA" id="ARBA00004141"/>
    </source>
</evidence>
<comment type="caution">
    <text evidence="8">The sequence shown here is derived from an EMBL/GenBank/DDBJ whole genome shotgun (WGS) entry which is preliminary data.</text>
</comment>
<dbReference type="GO" id="GO:0016020">
    <property type="term" value="C:membrane"/>
    <property type="evidence" value="ECO:0007669"/>
    <property type="project" value="UniProtKB-SubCell"/>
</dbReference>
<reference evidence="8" key="2">
    <citation type="journal article" date="2023" name="Commun. Biol.">
        <title>Intrasexual cuticular hydrocarbon dimorphism in a wasp sheds light on hydrocarbon biosynthesis genes in Hymenoptera.</title>
        <authorList>
            <person name="Moris V.C."/>
            <person name="Podsiadlowski L."/>
            <person name="Martin S."/>
            <person name="Oeyen J.P."/>
            <person name="Donath A."/>
            <person name="Petersen M."/>
            <person name="Wilbrandt J."/>
            <person name="Misof B."/>
            <person name="Liedtke D."/>
            <person name="Thamm M."/>
            <person name="Scheiner R."/>
            <person name="Schmitt T."/>
            <person name="Niehuis O."/>
        </authorList>
    </citation>
    <scope>NUCLEOTIDE SEQUENCE</scope>
    <source>
        <strain evidence="8">GBR_01_08_01A</strain>
    </source>
</reference>
<evidence type="ECO:0000256" key="2">
    <source>
        <dbReference type="ARBA" id="ARBA00006824"/>
    </source>
</evidence>